<feature type="domain" description="Class II aldolase/adducin N-terminal" evidence="2">
    <location>
        <begin position="15"/>
        <end position="194"/>
    </location>
</feature>
<dbReference type="GO" id="GO:0051015">
    <property type="term" value="F:actin filament binding"/>
    <property type="evidence" value="ECO:0007669"/>
    <property type="project" value="TreeGrafter"/>
</dbReference>
<dbReference type="InterPro" id="IPR051017">
    <property type="entry name" value="Aldolase-II_Adducin_sf"/>
</dbReference>
<evidence type="ECO:0000256" key="1">
    <source>
        <dbReference type="ARBA" id="ARBA00037961"/>
    </source>
</evidence>
<name>A0A0U5B7Z0_9PROT</name>
<dbReference type="Proteomes" id="UP000195072">
    <property type="component" value="Unassembled WGS sequence"/>
</dbReference>
<evidence type="ECO:0000259" key="2">
    <source>
        <dbReference type="SMART" id="SM01007"/>
    </source>
</evidence>
<dbReference type="InterPro" id="IPR036409">
    <property type="entry name" value="Aldolase_II/adducin_N_sf"/>
</dbReference>
<gene>
    <name evidence="3" type="ORF">ASN_1310</name>
    <name evidence="4" type="ORF">HK16_08440</name>
</gene>
<reference evidence="4 6" key="1">
    <citation type="submission" date="2014-06" db="EMBL/GenBank/DDBJ databases">
        <authorList>
            <person name="Ju J."/>
            <person name="Zhang J."/>
        </authorList>
    </citation>
    <scope>NUCLEOTIDE SEQUENCE [LARGE SCALE GENOMIC DNA]</scope>
    <source>
        <strain evidence="4">DmL_050</strain>
    </source>
</reference>
<dbReference type="Pfam" id="PF00596">
    <property type="entry name" value="Aldolase_II"/>
    <property type="match status" value="1"/>
</dbReference>
<dbReference type="Proteomes" id="UP000056109">
    <property type="component" value="Chromosome I"/>
</dbReference>
<reference evidence="3" key="3">
    <citation type="submission" date="2014-09" db="EMBL/GenBank/DDBJ databases">
        <authorList>
            <person name="Magalhaes I.L.F."/>
            <person name="Oliveira U."/>
            <person name="Santos F.R."/>
            <person name="Vidigal T.H.D.A."/>
            <person name="Brescovit A.D."/>
            <person name="Santos A.J."/>
        </authorList>
    </citation>
    <scope>NUCLEOTIDE SEQUENCE</scope>
    <source>
        <strain evidence="3">108B</strain>
    </source>
</reference>
<dbReference type="GeneID" id="34782394"/>
<evidence type="ECO:0000313" key="3">
    <source>
        <dbReference type="EMBL" id="CEF40675.1"/>
    </source>
</evidence>
<organism evidence="3 5">
    <name type="scientific">Acetobacter senegalensis</name>
    <dbReference type="NCBI Taxonomy" id="446692"/>
    <lineage>
        <taxon>Bacteria</taxon>
        <taxon>Pseudomonadati</taxon>
        <taxon>Pseudomonadota</taxon>
        <taxon>Alphaproteobacteria</taxon>
        <taxon>Acetobacterales</taxon>
        <taxon>Acetobacteraceae</taxon>
        <taxon>Acetobacter</taxon>
    </lineage>
</organism>
<dbReference type="AlphaFoldDB" id="A0A0U5B7Z0"/>
<dbReference type="EMBL" id="JOOZ01000027">
    <property type="protein sequence ID" value="OUL66686.1"/>
    <property type="molecule type" value="Genomic_DNA"/>
</dbReference>
<accession>A0A0U5B7Z0</accession>
<dbReference type="NCBIfam" id="NF005451">
    <property type="entry name" value="PRK07044.1"/>
    <property type="match status" value="1"/>
</dbReference>
<reference evidence="5" key="2">
    <citation type="submission" date="2014-09" db="EMBL/GenBank/DDBJ databases">
        <authorList>
            <person name="Illeghems K.G."/>
        </authorList>
    </citation>
    <scope>NUCLEOTIDE SEQUENCE [LARGE SCALE GENOMIC DNA]</scope>
    <source>
        <strain evidence="5">108B</strain>
    </source>
</reference>
<dbReference type="PANTHER" id="PTHR10672">
    <property type="entry name" value="ADDUCIN"/>
    <property type="match status" value="1"/>
</dbReference>
<comment type="similarity">
    <text evidence="1">Belongs to the aldolase class II family.</text>
</comment>
<evidence type="ECO:0000313" key="5">
    <source>
        <dbReference type="Proteomes" id="UP000056109"/>
    </source>
</evidence>
<dbReference type="PATRIC" id="fig|446692.3.peg.1315"/>
<keyword evidence="5" id="KW-1185">Reference proteome</keyword>
<proteinExistence type="inferred from homology"/>
<dbReference type="Gene3D" id="3.40.225.10">
    <property type="entry name" value="Class II aldolase/adducin N-terminal domain"/>
    <property type="match status" value="1"/>
</dbReference>
<dbReference type="SMART" id="SM01007">
    <property type="entry name" value="Aldolase_II"/>
    <property type="match status" value="1"/>
</dbReference>
<dbReference type="EMBL" id="LN606600">
    <property type="protein sequence ID" value="CEF40675.1"/>
    <property type="molecule type" value="Genomic_DNA"/>
</dbReference>
<evidence type="ECO:0000313" key="6">
    <source>
        <dbReference type="Proteomes" id="UP000195072"/>
    </source>
</evidence>
<protein>
    <submittedName>
        <fullName evidence="4">Aldolase</fullName>
    </submittedName>
</protein>
<dbReference type="InterPro" id="IPR001303">
    <property type="entry name" value="Aldolase_II/adducin_N"/>
</dbReference>
<evidence type="ECO:0000313" key="4">
    <source>
        <dbReference type="EMBL" id="OUL66686.1"/>
    </source>
</evidence>
<sequence>MTSTLQSGDEKKVREELAAIYRLLAHFRLTDLIYTHVSARIPGRPGRFLINRYGALFHEICVSDLVEVDETGHAVDSDALVNPAGFNIHSAIHAARPEVRFVIHTHSRDGAAVSCQKQGLLPLSQQALMFYDRIGYHGYEGFALTLPERARLIADIGQNKGLVLRNHGLLVVGRTAAEAFNRIYTLERACQIQIAAQSGGAELLYPEKEIMELTGNISNPEEPADWEELAWNSALRLIENDMPDYRQ</sequence>
<dbReference type="SUPFAM" id="SSF53639">
    <property type="entry name" value="AraD/HMP-PK domain-like"/>
    <property type="match status" value="1"/>
</dbReference>
<dbReference type="RefSeq" id="WP_058987460.1">
    <property type="nucleotide sequence ID" value="NZ_JAIMFQ010000008.1"/>
</dbReference>
<dbReference type="KEGG" id="asz:ASN_1310"/>
<dbReference type="GO" id="GO:0005856">
    <property type="term" value="C:cytoskeleton"/>
    <property type="evidence" value="ECO:0007669"/>
    <property type="project" value="TreeGrafter"/>
</dbReference>
<dbReference type="PANTHER" id="PTHR10672:SF3">
    <property type="entry name" value="PROTEIN HU-LI TAI SHAO"/>
    <property type="match status" value="1"/>
</dbReference>